<sequence length="686" mass="79899">MFKPSKSVSLLLDVLTRGFDVNIPNGTFYIGDEGISGYVFDRNVYLTEKSLSTISANVVEFKIRNRDIYLTIEHVERIDPIPDNFNTLTRATLEKINDIITSEINLELPEYSHLVFDAHLIEGALSVIGTGKEKIYIMIDKKIQDTLRQDSEGNVTVNVEAKGMVLSEDGVVVYPKRVWQNEINLLILTDKKLTASVPDLIELIYTEYLTFKHTSECVISVMNTDTDILGLEPIVAYKKTINIVTSSVFWDKMKKCIKKKVIFVVFPLTFFIEGKKKIRFAVYDTKSKEIEHYGTPIPREKEFERRFMRLFRIKNGPRSISKISAENTFKEPWFMYWWTDLRLTNPNVSKEELIYEIKKNISDIPKVVTNYVVMLVDLDKKTGGINKAEREKIFSKIIGRKLEETKSKIGLNLTTEIKQTNFAQSLDLLRKDDVPITHFKGTHDIELAALYYLTRKHKNQCVMMIVAVSQITKDVNFQPMITTYKHTDRKTNIIQTVDENFWRGINECKSKRFVIFPLTLRNYIDGEFNRAHLNFLVYDRKAKELERFEPHGYSNVSDATNLFDETFPEQFKKHIGKESLTKYYSPEKFCYLTQFQGIEQEGKKAKGDPVGFCAAWSLWWGDVRLSNPNIPRRHLIEYAHMGIIDFKKFIRSYAEYIYRIFEAIDGKNVTQRDKIIDEILSKEFHL</sequence>
<accession>A0A481YN35</accession>
<dbReference type="EMBL" id="MK500278">
    <property type="protein sequence ID" value="QBK84536.1"/>
    <property type="molecule type" value="Genomic_DNA"/>
</dbReference>
<protein>
    <submittedName>
        <fullName evidence="1">Uncharacterized protein</fullName>
    </submittedName>
</protein>
<evidence type="ECO:0000313" key="1">
    <source>
        <dbReference type="EMBL" id="QBK84536.1"/>
    </source>
</evidence>
<proteinExistence type="predicted"/>
<gene>
    <name evidence="1" type="ORF">LCDPAC01_00170</name>
</gene>
<name>A0A481YN35_9VIRU</name>
<organism evidence="1">
    <name type="scientific">Pithovirus LCDPAC01</name>
    <dbReference type="NCBI Taxonomy" id="2506600"/>
    <lineage>
        <taxon>Viruses</taxon>
        <taxon>Pithoviruses</taxon>
    </lineage>
</organism>
<reference evidence="1" key="1">
    <citation type="journal article" date="2019" name="MBio">
        <title>Virus Genomes from Deep Sea Sediments Expand the Ocean Megavirome and Support Independent Origins of Viral Gigantism.</title>
        <authorList>
            <person name="Backstrom D."/>
            <person name="Yutin N."/>
            <person name="Jorgensen S.L."/>
            <person name="Dharamshi J."/>
            <person name="Homa F."/>
            <person name="Zaremba-Niedwiedzka K."/>
            <person name="Spang A."/>
            <person name="Wolf Y.I."/>
            <person name="Koonin E.V."/>
            <person name="Ettema T.J."/>
        </authorList>
    </citation>
    <scope>NUCLEOTIDE SEQUENCE</scope>
</reference>